<feature type="domain" description="J" evidence="3">
    <location>
        <begin position="13"/>
        <end position="75"/>
    </location>
</feature>
<feature type="transmembrane region" description="Helical" evidence="2">
    <location>
        <begin position="180"/>
        <end position="202"/>
    </location>
</feature>
<organism evidence="4 5">
    <name type="scientific">Saccharothrix tamanrassetensis</name>
    <dbReference type="NCBI Taxonomy" id="1051531"/>
    <lineage>
        <taxon>Bacteria</taxon>
        <taxon>Bacillati</taxon>
        <taxon>Actinomycetota</taxon>
        <taxon>Actinomycetes</taxon>
        <taxon>Pseudonocardiales</taxon>
        <taxon>Pseudonocardiaceae</taxon>
        <taxon>Saccharothrix</taxon>
    </lineage>
</organism>
<dbReference type="CDD" id="cd06257">
    <property type="entry name" value="DnaJ"/>
    <property type="match status" value="1"/>
</dbReference>
<dbReference type="Gene3D" id="1.10.287.110">
    <property type="entry name" value="DnaJ domain"/>
    <property type="match status" value="1"/>
</dbReference>
<evidence type="ECO:0000313" key="5">
    <source>
        <dbReference type="Proteomes" id="UP000547510"/>
    </source>
</evidence>
<dbReference type="SUPFAM" id="SSF46565">
    <property type="entry name" value="Chaperone J-domain"/>
    <property type="match status" value="1"/>
</dbReference>
<keyword evidence="5" id="KW-1185">Reference proteome</keyword>
<evidence type="ECO:0000256" key="1">
    <source>
        <dbReference type="SAM" id="MobiDB-lite"/>
    </source>
</evidence>
<dbReference type="PROSITE" id="PS50076">
    <property type="entry name" value="DNAJ_2"/>
    <property type="match status" value="1"/>
</dbReference>
<accession>A0A841CUP5</accession>
<dbReference type="InterPro" id="IPR036869">
    <property type="entry name" value="J_dom_sf"/>
</dbReference>
<dbReference type="AlphaFoldDB" id="A0A841CUP5"/>
<dbReference type="SMART" id="SM00271">
    <property type="entry name" value="DnaJ"/>
    <property type="match status" value="1"/>
</dbReference>
<protein>
    <recommendedName>
        <fullName evidence="3">J domain-containing protein</fullName>
    </recommendedName>
</protein>
<feature type="compositionally biased region" description="Low complexity" evidence="1">
    <location>
        <begin position="123"/>
        <end position="132"/>
    </location>
</feature>
<feature type="region of interest" description="Disordered" evidence="1">
    <location>
        <begin position="70"/>
        <end position="146"/>
    </location>
</feature>
<dbReference type="InterPro" id="IPR001623">
    <property type="entry name" value="DnaJ_domain"/>
</dbReference>
<evidence type="ECO:0000313" key="4">
    <source>
        <dbReference type="EMBL" id="MBB5959747.1"/>
    </source>
</evidence>
<name>A0A841CUP5_9PSEU</name>
<reference evidence="4 5" key="1">
    <citation type="submission" date="2020-08" db="EMBL/GenBank/DDBJ databases">
        <title>Genomic Encyclopedia of Type Strains, Phase III (KMG-III): the genomes of soil and plant-associated and newly described type strains.</title>
        <authorList>
            <person name="Whitman W."/>
        </authorList>
    </citation>
    <scope>NUCLEOTIDE SEQUENCE [LARGE SCALE GENOMIC DNA]</scope>
    <source>
        <strain evidence="4 5">CECT 8640</strain>
    </source>
</reference>
<feature type="compositionally biased region" description="Low complexity" evidence="1">
    <location>
        <begin position="98"/>
        <end position="112"/>
    </location>
</feature>
<keyword evidence="2" id="KW-0472">Membrane</keyword>
<feature type="compositionally biased region" description="Basic and acidic residues" evidence="1">
    <location>
        <begin position="70"/>
        <end position="80"/>
    </location>
</feature>
<evidence type="ECO:0000256" key="2">
    <source>
        <dbReference type="SAM" id="Phobius"/>
    </source>
</evidence>
<dbReference type="EMBL" id="JACHJN010000012">
    <property type="protein sequence ID" value="MBB5959747.1"/>
    <property type="molecule type" value="Genomic_DNA"/>
</dbReference>
<sequence length="242" mass="25798">MSGPAPRDLDGHDPYELLGIPRTATRAEIVAAHRRQIRLVHPDRPGGDEYETKLLHIAKAVLLDPRHRADLDAARSRPDDEGPPGGWEDESPVDFDPSSNSAEAAEAAGSIWESEEVIAGVGPSPDADASPPQSTTGYWQQTYAPPPQPTYVPPPTYAPPPPMWQPAAVPVQPSVSAIPIVALVVSLACCFSPLGLVLGVIGLSNPKGRYDRPFSVAAIVLGSVSMLFMLLWVFSSAFTGRP</sequence>
<keyword evidence="2" id="KW-1133">Transmembrane helix</keyword>
<proteinExistence type="predicted"/>
<comment type="caution">
    <text evidence="4">The sequence shown here is derived from an EMBL/GenBank/DDBJ whole genome shotgun (WGS) entry which is preliminary data.</text>
</comment>
<keyword evidence="2" id="KW-0812">Transmembrane</keyword>
<dbReference type="Proteomes" id="UP000547510">
    <property type="component" value="Unassembled WGS sequence"/>
</dbReference>
<dbReference type="RefSeq" id="WP_184696928.1">
    <property type="nucleotide sequence ID" value="NZ_JACHJN010000012.1"/>
</dbReference>
<feature type="transmembrane region" description="Helical" evidence="2">
    <location>
        <begin position="214"/>
        <end position="234"/>
    </location>
</feature>
<dbReference type="Pfam" id="PF00226">
    <property type="entry name" value="DnaJ"/>
    <property type="match status" value="1"/>
</dbReference>
<evidence type="ECO:0000259" key="3">
    <source>
        <dbReference type="PROSITE" id="PS50076"/>
    </source>
</evidence>
<gene>
    <name evidence="4" type="ORF">FHS29_006368</name>
</gene>